<keyword evidence="6 9" id="KW-0662">Pyridine nucleotide biosynthesis</keyword>
<dbReference type="EMBL" id="JBFTEG010000014">
    <property type="protein sequence ID" value="MEX6503689.1"/>
    <property type="molecule type" value="Genomic_DNA"/>
</dbReference>
<evidence type="ECO:0000256" key="4">
    <source>
        <dbReference type="ARBA" id="ARBA00022553"/>
    </source>
</evidence>
<evidence type="ECO:0000256" key="9">
    <source>
        <dbReference type="RuleBase" id="RU365100"/>
    </source>
</evidence>
<evidence type="ECO:0000259" key="11">
    <source>
        <dbReference type="Pfam" id="PF17767"/>
    </source>
</evidence>
<dbReference type="PANTHER" id="PTHR11098:SF1">
    <property type="entry name" value="NICOTINATE PHOSPHORIBOSYLTRANSFERASE"/>
    <property type="match status" value="1"/>
</dbReference>
<name>A0ABV3YX90_9PSED</name>
<dbReference type="GO" id="GO:0016757">
    <property type="term" value="F:glycosyltransferase activity"/>
    <property type="evidence" value="ECO:0007669"/>
    <property type="project" value="UniProtKB-KW"/>
</dbReference>
<dbReference type="CDD" id="cd01570">
    <property type="entry name" value="NAPRTase_A"/>
    <property type="match status" value="1"/>
</dbReference>
<comment type="function">
    <text evidence="9">Catalyzes the first step in the biosynthesis of NAD from nicotinic acid, the ATP-dependent synthesis of beta-nicotinate D-ribonucleotide from nicotinate and 5-phospho-D-ribose 1-phosphate.</text>
</comment>
<dbReference type="InterPro" id="IPR036068">
    <property type="entry name" value="Nicotinate_pribotase-like_C"/>
</dbReference>
<dbReference type="SUPFAM" id="SSF51690">
    <property type="entry name" value="Nicotinate/Quinolinate PRTase C-terminal domain-like"/>
    <property type="match status" value="1"/>
</dbReference>
<gene>
    <name evidence="13" type="ORF">AB5S05_16615</name>
</gene>
<dbReference type="Pfam" id="PF17767">
    <property type="entry name" value="NAPRTase_N"/>
    <property type="match status" value="1"/>
</dbReference>
<dbReference type="RefSeq" id="WP_369288633.1">
    <property type="nucleotide sequence ID" value="NZ_JBFTEG010000014.1"/>
</dbReference>
<dbReference type="GO" id="GO:0004516">
    <property type="term" value="F:nicotinate phosphoribosyltransferase activity"/>
    <property type="evidence" value="ECO:0007669"/>
    <property type="project" value="UniProtKB-EC"/>
</dbReference>
<evidence type="ECO:0000313" key="13">
    <source>
        <dbReference type="EMBL" id="MEX6503689.1"/>
    </source>
</evidence>
<keyword evidence="5 9" id="KW-0436">Ligase</keyword>
<evidence type="ECO:0000256" key="5">
    <source>
        <dbReference type="ARBA" id="ARBA00022598"/>
    </source>
</evidence>
<evidence type="ECO:0000256" key="2">
    <source>
        <dbReference type="ARBA" id="ARBA00010897"/>
    </source>
</evidence>
<dbReference type="PIRSF" id="PIRSF000484">
    <property type="entry name" value="NAPRT"/>
    <property type="match status" value="1"/>
</dbReference>
<dbReference type="Gene3D" id="3.20.140.10">
    <property type="entry name" value="nicotinate phosphoribosyltransferase"/>
    <property type="match status" value="2"/>
</dbReference>
<evidence type="ECO:0000259" key="10">
    <source>
        <dbReference type="Pfam" id="PF04095"/>
    </source>
</evidence>
<dbReference type="InterPro" id="IPR006405">
    <property type="entry name" value="Nic_PRibTrfase_pncB"/>
</dbReference>
<dbReference type="NCBIfam" id="TIGR01513">
    <property type="entry name" value="NAPRTase_put"/>
    <property type="match status" value="1"/>
</dbReference>
<dbReference type="InterPro" id="IPR013785">
    <property type="entry name" value="Aldolase_TIM"/>
</dbReference>
<evidence type="ECO:0000256" key="7">
    <source>
        <dbReference type="ARBA" id="ARBA00022679"/>
    </source>
</evidence>
<feature type="domain" description="Nicotinate phosphoribosyltransferase N-terminal" evidence="11">
    <location>
        <begin position="14"/>
        <end position="136"/>
    </location>
</feature>
<dbReference type="NCBIfam" id="NF009131">
    <property type="entry name" value="PRK12484.1"/>
    <property type="match status" value="1"/>
</dbReference>
<evidence type="ECO:0000256" key="3">
    <source>
        <dbReference type="ARBA" id="ARBA00013236"/>
    </source>
</evidence>
<comment type="catalytic activity">
    <reaction evidence="8 9">
        <text>5-phospho-alpha-D-ribose 1-diphosphate + nicotinate + ATP + H2O = nicotinate beta-D-ribonucleotide + ADP + phosphate + diphosphate</text>
        <dbReference type="Rhea" id="RHEA:36163"/>
        <dbReference type="ChEBI" id="CHEBI:15377"/>
        <dbReference type="ChEBI" id="CHEBI:30616"/>
        <dbReference type="ChEBI" id="CHEBI:32544"/>
        <dbReference type="ChEBI" id="CHEBI:33019"/>
        <dbReference type="ChEBI" id="CHEBI:43474"/>
        <dbReference type="ChEBI" id="CHEBI:57502"/>
        <dbReference type="ChEBI" id="CHEBI:58017"/>
        <dbReference type="ChEBI" id="CHEBI:456216"/>
        <dbReference type="EC" id="6.3.4.21"/>
    </reaction>
</comment>
<keyword evidence="7 9" id="KW-0808">Transferase</keyword>
<comment type="PTM">
    <text evidence="9">Transiently phosphorylated on a His residue during the reaction cycle. Phosphorylation strongly increases the affinity for substrates and increases the rate of nicotinate D-ribonucleotide production. Dephosphorylation regenerates the low-affinity form of the enzyme, leading to product release.</text>
</comment>
<dbReference type="Proteomes" id="UP001560296">
    <property type="component" value="Unassembled WGS sequence"/>
</dbReference>
<dbReference type="Pfam" id="PF17956">
    <property type="entry name" value="NAPRTase_C"/>
    <property type="match status" value="1"/>
</dbReference>
<dbReference type="EC" id="6.3.4.21" evidence="3 9"/>
<keyword evidence="4" id="KW-0597">Phosphoprotein</keyword>
<reference evidence="13 14" key="1">
    <citation type="submission" date="2024-07" db="EMBL/GenBank/DDBJ databases">
        <authorList>
            <person name="Li M."/>
        </authorList>
    </citation>
    <scope>NUCLEOTIDE SEQUENCE [LARGE SCALE GENOMIC DNA]</scope>
    <source>
        <strain evidence="13 14">25A3E</strain>
    </source>
</reference>
<sequence>MPFAQPHLAAPSALLTDLYQLTMLQGYFDHDLQDTAVFEFFARKLPGCRHFYLAAGLEQVLDYLEQLRFTPAELDWLSRQGLFKPAFLDYLGRLRFDGEVHAMAEGTPFFADEPILRITAPLPQAQLIESRLINLLHLQTLIASKAARIVQVAAGKRLVDFGLRRAHGAEAGLLAARASYLAGFDATATVLAGAQFGVPLAGTMAHSFVQAHLDEAQAFAHFAHSLPAAVVLLIDTYDTEAAAQKVVELAPQLAQAGIDIQGVRIDSGDLGVHARLVRAILDRGGLSQVSLFASGNVDEYLIQRLVEEGAPIDGYGVGTHLATSSDAPALDCAYKLQEYAGTPRRKRSEGKATWPGRKQVYRRYDADGLCLGDTLTSVDDSAEGQALIQPVMRQGRRLQPSPTLPQVREHTRQQLASLPPALRALQPADAYPVCIAPALHTLAAAADGLSGLG</sequence>
<dbReference type="NCBIfam" id="NF006696">
    <property type="entry name" value="PRK09243.1-3"/>
    <property type="match status" value="1"/>
</dbReference>
<accession>A0ABV3YX90</accession>
<feature type="domain" description="Nicotinate phosphoribosyltransferase C-terminal" evidence="12">
    <location>
        <begin position="385"/>
        <end position="442"/>
    </location>
</feature>
<dbReference type="PANTHER" id="PTHR11098">
    <property type="entry name" value="NICOTINATE PHOSPHORIBOSYLTRANSFERASE"/>
    <property type="match status" value="1"/>
</dbReference>
<comment type="caution">
    <text evidence="13">The sequence shown here is derived from an EMBL/GenBank/DDBJ whole genome shotgun (WGS) entry which is preliminary data.</text>
</comment>
<protein>
    <recommendedName>
        <fullName evidence="3 9">Nicotinate phosphoribosyltransferase</fullName>
        <ecNumber evidence="3 9">6.3.4.21</ecNumber>
    </recommendedName>
</protein>
<dbReference type="SUPFAM" id="SSF54675">
    <property type="entry name" value="Nicotinate/Quinolinate PRTase N-terminal domain-like"/>
    <property type="match status" value="1"/>
</dbReference>
<dbReference type="InterPro" id="IPR007229">
    <property type="entry name" value="Nic_PRibTrfase-Fam"/>
</dbReference>
<evidence type="ECO:0000256" key="1">
    <source>
        <dbReference type="ARBA" id="ARBA00004952"/>
    </source>
</evidence>
<dbReference type="InterPro" id="IPR041525">
    <property type="entry name" value="N/Namide_PRibTrfase"/>
</dbReference>
<proteinExistence type="inferred from homology"/>
<evidence type="ECO:0000313" key="14">
    <source>
        <dbReference type="Proteomes" id="UP001560296"/>
    </source>
</evidence>
<dbReference type="InterPro" id="IPR040727">
    <property type="entry name" value="NAPRTase_N"/>
</dbReference>
<evidence type="ECO:0000259" key="12">
    <source>
        <dbReference type="Pfam" id="PF17956"/>
    </source>
</evidence>
<organism evidence="13 14">
    <name type="scientific">Pseudomonas zhanjiangensis</name>
    <dbReference type="NCBI Taxonomy" id="3239015"/>
    <lineage>
        <taxon>Bacteria</taxon>
        <taxon>Pseudomonadati</taxon>
        <taxon>Pseudomonadota</taxon>
        <taxon>Gammaproteobacteria</taxon>
        <taxon>Pseudomonadales</taxon>
        <taxon>Pseudomonadaceae</taxon>
        <taxon>Pseudomonas</taxon>
    </lineage>
</organism>
<keyword evidence="13" id="KW-0328">Glycosyltransferase</keyword>
<dbReference type="InterPro" id="IPR041619">
    <property type="entry name" value="NAPRTase_C"/>
</dbReference>
<dbReference type="Gene3D" id="3.20.20.70">
    <property type="entry name" value="Aldolase class I"/>
    <property type="match status" value="1"/>
</dbReference>
<evidence type="ECO:0000256" key="6">
    <source>
        <dbReference type="ARBA" id="ARBA00022642"/>
    </source>
</evidence>
<keyword evidence="14" id="KW-1185">Reference proteome</keyword>
<comment type="pathway">
    <text evidence="1 9">Cofactor biosynthesis; NAD(+) biosynthesis; nicotinate D-ribonucleotide from nicotinate: step 1/1.</text>
</comment>
<dbReference type="Pfam" id="PF04095">
    <property type="entry name" value="NAPRTase"/>
    <property type="match status" value="1"/>
</dbReference>
<comment type="similarity">
    <text evidence="2 9">Belongs to the NAPRTase family.</text>
</comment>
<evidence type="ECO:0000256" key="8">
    <source>
        <dbReference type="ARBA" id="ARBA00048668"/>
    </source>
</evidence>
<feature type="domain" description="Nicotinate/nicotinamide phosphoribosyltransferase" evidence="10">
    <location>
        <begin position="157"/>
        <end position="335"/>
    </location>
</feature>